<dbReference type="RefSeq" id="WP_347308996.1">
    <property type="nucleotide sequence ID" value="NZ_JBAJEX010000012.1"/>
</dbReference>
<evidence type="ECO:0008006" key="3">
    <source>
        <dbReference type="Google" id="ProtNLM"/>
    </source>
</evidence>
<evidence type="ECO:0000313" key="1">
    <source>
        <dbReference type="EMBL" id="MEO1767884.1"/>
    </source>
</evidence>
<comment type="caution">
    <text evidence="1">The sequence shown here is derived from an EMBL/GenBank/DDBJ whole genome shotgun (WGS) entry which is preliminary data.</text>
</comment>
<organism evidence="1 2">
    <name type="scientific">Thiobacter aerophilum</name>
    <dbReference type="NCBI Taxonomy" id="3121275"/>
    <lineage>
        <taxon>Bacteria</taxon>
        <taxon>Pseudomonadati</taxon>
        <taxon>Pseudomonadota</taxon>
        <taxon>Betaproteobacteria</taxon>
        <taxon>Burkholderiales</taxon>
        <taxon>Thiobacteraceae</taxon>
        <taxon>Thiobacter</taxon>
    </lineage>
</organism>
<reference evidence="1 2" key="1">
    <citation type="submission" date="2024-02" db="EMBL/GenBank/DDBJ databases">
        <title>New thermophilic sulfur-oxidizing bacteria from a hot springs of the Uzon caldera (Kamchatka, Russia).</title>
        <authorList>
            <person name="Dukat A.M."/>
            <person name="Elcheninov A.G."/>
            <person name="Frolov E.N."/>
        </authorList>
    </citation>
    <scope>NUCLEOTIDE SEQUENCE [LARGE SCALE GENOMIC DNA]</scope>
    <source>
        <strain evidence="1 2">AK1</strain>
    </source>
</reference>
<keyword evidence="2" id="KW-1185">Reference proteome</keyword>
<proteinExistence type="predicted"/>
<sequence length="542" mass="60509">MLHAGSAGAMQATRPHISDAPTCRQWLEGLPLTNVPAAHAEMLVQMELVNHYAMSGVERLKVMEILREPILYLQAEQGRKYAGKPLPFDNTELSLWRKVLSLWQGLAKGYQLCLESLQAGEPELQAYLGFVCQRLVHAHGCQILEHHYAYQPVPERLWRELNQTYALAEEEGVARQAVKDTLNPLMDISSVEAAYVAVLLTALADPYHLTARQLAQVSRWLSKWAARVAVVKEPPAPLYPELKLAPVTVDLARAQGPSLRQDAGLAETGRYLDTNQLAVTLLKRIRHLRKGASPAELDVGEDCVQPACEAFLTQLYQQWCEPLPIRTYERRAGQLKAQVTFTVPAIHYYCNGEKPLRQPGEAPELSWQAMQDLQVFGHVSHHSARLQASQRGYALETWAIVDESALGFRLAAEGMHAARIHQNQLVAVRPPDARSFVLGEVRWLRYRPDGTLQMGVRTFPGIPVAVGVRPPVLISTLPSKYQPAFLLPEIPTLKVPPTLVLPNGWYSPNRPLEVLFEDKLTVKLTGLMSHGSDFDRVTFSVA</sequence>
<evidence type="ECO:0000313" key="2">
    <source>
        <dbReference type="Proteomes" id="UP001482231"/>
    </source>
</evidence>
<accession>A0ABV0EH27</accession>
<name>A0ABV0EH27_9BURK</name>
<gene>
    <name evidence="1" type="ORF">V6E02_11750</name>
</gene>
<protein>
    <recommendedName>
        <fullName evidence="3">Molecular chaperone</fullName>
    </recommendedName>
</protein>
<dbReference type="Proteomes" id="UP001482231">
    <property type="component" value="Unassembled WGS sequence"/>
</dbReference>
<dbReference type="EMBL" id="JBAJEX010000012">
    <property type="protein sequence ID" value="MEO1767884.1"/>
    <property type="molecule type" value="Genomic_DNA"/>
</dbReference>